<feature type="coiled-coil region" evidence="1">
    <location>
        <begin position="77"/>
        <end position="111"/>
    </location>
</feature>
<dbReference type="KEGG" id="caw:Q783_11570"/>
<keyword evidence="2" id="KW-1133">Transmembrane helix</keyword>
<dbReference type="RefSeq" id="WP_023179905.1">
    <property type="nucleotide sequence ID" value="NC_022607.1"/>
</dbReference>
<dbReference type="EMBL" id="CP006814">
    <property type="protein sequence ID" value="AGY82929.1"/>
    <property type="molecule type" value="Genomic_DNA"/>
</dbReference>
<evidence type="ECO:0000256" key="2">
    <source>
        <dbReference type="SAM" id="Phobius"/>
    </source>
</evidence>
<dbReference type="Proteomes" id="UP000017469">
    <property type="component" value="Plasmid pWNCR15"/>
</dbReference>
<dbReference type="AlphaFoldDB" id="U5SCA1"/>
<protein>
    <submittedName>
        <fullName evidence="3">Uncharacterized protein</fullName>
    </submittedName>
</protein>
<sequence length="173" mass="20010">MGLFFMKLMWRILPVLSVLVVMGCSYLIWRVKLYQWWNSGHLKRVSLVSLTSLVICFSVLLLLGYSTQSKLPFGSKIHEISAQQQTVKKQKQALEAEKVANEEKEDQIKLQLEAALDLAHNELNIVVINDSVSTLITEEWFSDNQQLIDQLSDVTDREDYMNRFESVREAFLN</sequence>
<dbReference type="PATRIC" id="fig|1266845.5.peg.2204"/>
<evidence type="ECO:0000313" key="3">
    <source>
        <dbReference type="EMBL" id="AGY82929.1"/>
    </source>
</evidence>
<organism evidence="3 4">
    <name type="scientific">Carnobacterium inhibens subsp. gilichinskyi</name>
    <dbReference type="NCBI Taxonomy" id="1266845"/>
    <lineage>
        <taxon>Bacteria</taxon>
        <taxon>Bacillati</taxon>
        <taxon>Bacillota</taxon>
        <taxon>Bacilli</taxon>
        <taxon>Lactobacillales</taxon>
        <taxon>Carnobacteriaceae</taxon>
        <taxon>Carnobacterium</taxon>
    </lineage>
</organism>
<accession>U5SCA1</accession>
<feature type="transmembrane region" description="Helical" evidence="2">
    <location>
        <begin position="12"/>
        <end position="29"/>
    </location>
</feature>
<evidence type="ECO:0000313" key="4">
    <source>
        <dbReference type="Proteomes" id="UP000017469"/>
    </source>
</evidence>
<gene>
    <name evidence="3" type="ORF">Q783_11570</name>
</gene>
<evidence type="ECO:0000256" key="1">
    <source>
        <dbReference type="SAM" id="Coils"/>
    </source>
</evidence>
<name>U5SCA1_9LACT</name>
<geneLocation type="plasmid" evidence="3 4">
    <name>pWNCR15</name>
</geneLocation>
<feature type="transmembrane region" description="Helical" evidence="2">
    <location>
        <begin position="45"/>
        <end position="65"/>
    </location>
</feature>
<keyword evidence="3" id="KW-0614">Plasmid</keyword>
<dbReference type="HOGENOM" id="CLU_1544843_0_0_9"/>
<reference evidence="3 4" key="1">
    <citation type="journal article" date="2013" name="Genome Announc.">
        <title>Complete Genome Sequence of Carnobacterium gilichinskyi Strain WN1359T (DSM 27470T).</title>
        <authorList>
            <person name="Leonard M.T."/>
            <person name="Panayotova N."/>
            <person name="Farmerie W.G."/>
            <person name="Triplett E.W."/>
            <person name="Nicholson W.L."/>
        </authorList>
    </citation>
    <scope>NUCLEOTIDE SEQUENCE [LARGE SCALE GENOMIC DNA]</scope>
    <source>
        <strain evidence="3 4">WN1359</strain>
        <plasmid evidence="4">Plasmid pWNCR15</plasmid>
    </source>
</reference>
<keyword evidence="1" id="KW-0175">Coiled coil</keyword>
<keyword evidence="2" id="KW-0472">Membrane</keyword>
<proteinExistence type="predicted"/>
<keyword evidence="2" id="KW-0812">Transmembrane</keyword>
<dbReference type="PROSITE" id="PS51257">
    <property type="entry name" value="PROKAR_LIPOPROTEIN"/>
    <property type="match status" value="1"/>
</dbReference>